<accession>A0ABT4YLE9</accession>
<evidence type="ECO:0000256" key="2">
    <source>
        <dbReference type="ARBA" id="ARBA00022723"/>
    </source>
</evidence>
<dbReference type="Gene3D" id="3.40.140.10">
    <property type="entry name" value="Cytidine Deaminase, domain 2"/>
    <property type="match status" value="1"/>
</dbReference>
<evidence type="ECO:0000256" key="5">
    <source>
        <dbReference type="ARBA" id="ARBA00023049"/>
    </source>
</evidence>
<dbReference type="PROSITE" id="PS50249">
    <property type="entry name" value="MPN"/>
    <property type="match status" value="1"/>
</dbReference>
<keyword evidence="5" id="KW-0482">Metalloprotease</keyword>
<dbReference type="InterPro" id="IPR037518">
    <property type="entry name" value="MPN"/>
</dbReference>
<dbReference type="EMBL" id="JAQLOI010000001">
    <property type="protein sequence ID" value="MDB1122237.1"/>
    <property type="molecule type" value="Genomic_DNA"/>
</dbReference>
<keyword evidence="1" id="KW-0645">Protease</keyword>
<dbReference type="Pfam" id="PF04002">
    <property type="entry name" value="RadC"/>
    <property type="match status" value="1"/>
</dbReference>
<proteinExistence type="predicted"/>
<sequence>MHISEYGFSLPQHARQILEKAAEILADTYLRGECFTNPQAVKDFLSCKLGGQERETFAVLLLDNQHRLIEYKELFYGTIDAASIYPREVVKLALHTNAAAVIFAHNHPSGDAEPSQSDKRITNRLKDGLALVDIRVLDHLVIGESCVSFAERGLI</sequence>
<protein>
    <submittedName>
        <fullName evidence="7">DNA repair protein RadC</fullName>
    </submittedName>
</protein>
<dbReference type="Proteomes" id="UP001210678">
    <property type="component" value="Unassembled WGS sequence"/>
</dbReference>
<keyword evidence="8" id="KW-1185">Reference proteome</keyword>
<reference evidence="7 8" key="1">
    <citation type="submission" date="2023-01" db="EMBL/GenBank/DDBJ databases">
        <title>Vibrio sp. KJ40-1 sp.nov, isolated from marine algae.</title>
        <authorList>
            <person name="Butt M."/>
            <person name="Kim J.M.J."/>
            <person name="Jeon C.O.C."/>
        </authorList>
    </citation>
    <scope>NUCLEOTIDE SEQUENCE [LARGE SCALE GENOMIC DNA]</scope>
    <source>
        <strain evidence="7 8">KJ40-1</strain>
    </source>
</reference>
<evidence type="ECO:0000313" key="8">
    <source>
        <dbReference type="Proteomes" id="UP001210678"/>
    </source>
</evidence>
<evidence type="ECO:0000256" key="3">
    <source>
        <dbReference type="ARBA" id="ARBA00022801"/>
    </source>
</evidence>
<dbReference type="InterPro" id="IPR020891">
    <property type="entry name" value="UPF0758_CS"/>
</dbReference>
<evidence type="ECO:0000259" key="6">
    <source>
        <dbReference type="PROSITE" id="PS50249"/>
    </source>
</evidence>
<dbReference type="PANTHER" id="PTHR30471">
    <property type="entry name" value="DNA REPAIR PROTEIN RADC"/>
    <property type="match status" value="1"/>
</dbReference>
<evidence type="ECO:0000256" key="1">
    <source>
        <dbReference type="ARBA" id="ARBA00022670"/>
    </source>
</evidence>
<comment type="caution">
    <text evidence="7">The sequence shown here is derived from an EMBL/GenBank/DDBJ whole genome shotgun (WGS) entry which is preliminary data.</text>
</comment>
<dbReference type="RefSeq" id="WP_272131776.1">
    <property type="nucleotide sequence ID" value="NZ_JAQLOI010000001.1"/>
</dbReference>
<keyword evidence="2" id="KW-0479">Metal-binding</keyword>
<dbReference type="CDD" id="cd08071">
    <property type="entry name" value="MPN_DUF2466"/>
    <property type="match status" value="1"/>
</dbReference>
<dbReference type="InterPro" id="IPR025657">
    <property type="entry name" value="RadC_JAB"/>
</dbReference>
<name>A0ABT4YLE9_9VIBR</name>
<dbReference type="InterPro" id="IPR001405">
    <property type="entry name" value="UPF0758"/>
</dbReference>
<organism evidence="7 8">
    <name type="scientific">Vibrio algarum</name>
    <dbReference type="NCBI Taxonomy" id="3020714"/>
    <lineage>
        <taxon>Bacteria</taxon>
        <taxon>Pseudomonadati</taxon>
        <taxon>Pseudomonadota</taxon>
        <taxon>Gammaproteobacteria</taxon>
        <taxon>Vibrionales</taxon>
        <taxon>Vibrionaceae</taxon>
        <taxon>Vibrio</taxon>
    </lineage>
</organism>
<evidence type="ECO:0000256" key="4">
    <source>
        <dbReference type="ARBA" id="ARBA00022833"/>
    </source>
</evidence>
<feature type="domain" description="MPN" evidence="6">
    <location>
        <begin position="34"/>
        <end position="155"/>
    </location>
</feature>
<dbReference type="PROSITE" id="PS01302">
    <property type="entry name" value="UPF0758"/>
    <property type="match status" value="1"/>
</dbReference>
<dbReference type="PANTHER" id="PTHR30471:SF6">
    <property type="entry name" value="UPF0758 PROTEIN VC_0510"/>
    <property type="match status" value="1"/>
</dbReference>
<dbReference type="NCBIfam" id="TIGR00608">
    <property type="entry name" value="radc"/>
    <property type="match status" value="1"/>
</dbReference>
<gene>
    <name evidence="7" type="primary">radC</name>
    <name evidence="7" type="ORF">PGX00_00100</name>
</gene>
<dbReference type="SUPFAM" id="SSF102712">
    <property type="entry name" value="JAB1/MPN domain"/>
    <property type="match status" value="1"/>
</dbReference>
<keyword evidence="4" id="KW-0862">Zinc</keyword>
<keyword evidence="3" id="KW-0378">Hydrolase</keyword>
<evidence type="ECO:0000313" key="7">
    <source>
        <dbReference type="EMBL" id="MDB1122237.1"/>
    </source>
</evidence>